<proteinExistence type="inferred from homology"/>
<dbReference type="Proteomes" id="UP000019478">
    <property type="component" value="Unassembled WGS sequence"/>
</dbReference>
<dbReference type="Gene3D" id="3.10.450.40">
    <property type="match status" value="2"/>
</dbReference>
<evidence type="ECO:0000313" key="15">
    <source>
        <dbReference type="EMBL" id="EXJ83959.1"/>
    </source>
</evidence>
<evidence type="ECO:0000256" key="1">
    <source>
        <dbReference type="ARBA" id="ARBA00001935"/>
    </source>
</evidence>
<evidence type="ECO:0000256" key="9">
    <source>
        <dbReference type="PIRSR" id="PIRSR600269-50"/>
    </source>
</evidence>
<protein>
    <recommendedName>
        <fullName evidence="11">Amine oxidase</fullName>
        <ecNumber evidence="11">1.4.3.-</ecNumber>
    </recommendedName>
</protein>
<evidence type="ECO:0000259" key="13">
    <source>
        <dbReference type="Pfam" id="PF02727"/>
    </source>
</evidence>
<dbReference type="InterPro" id="IPR015800">
    <property type="entry name" value="Cu_amine_oxidase_N2"/>
</dbReference>
<dbReference type="SUPFAM" id="SSF54416">
    <property type="entry name" value="Amine oxidase N-terminal region"/>
    <property type="match status" value="2"/>
</dbReference>
<evidence type="ECO:0000256" key="11">
    <source>
        <dbReference type="RuleBase" id="RU000672"/>
    </source>
</evidence>
<dbReference type="SUPFAM" id="SSF49998">
    <property type="entry name" value="Amine oxidase catalytic domain"/>
    <property type="match status" value="1"/>
</dbReference>
<dbReference type="HOGENOM" id="CLU_011500_3_1_1"/>
<evidence type="ECO:0000256" key="7">
    <source>
        <dbReference type="ARBA" id="ARBA00023008"/>
    </source>
</evidence>
<evidence type="ECO:0000256" key="8">
    <source>
        <dbReference type="ARBA" id="ARBA00023157"/>
    </source>
</evidence>
<feature type="domain" description="Copper amine oxidase catalytic" evidence="12">
    <location>
        <begin position="232"/>
        <end position="633"/>
    </location>
</feature>
<dbReference type="OrthoDB" id="5379943at2759"/>
<organism evidence="15 16">
    <name type="scientific">Capronia epimyces CBS 606.96</name>
    <dbReference type="NCBI Taxonomy" id="1182542"/>
    <lineage>
        <taxon>Eukaryota</taxon>
        <taxon>Fungi</taxon>
        <taxon>Dikarya</taxon>
        <taxon>Ascomycota</taxon>
        <taxon>Pezizomycotina</taxon>
        <taxon>Eurotiomycetes</taxon>
        <taxon>Chaetothyriomycetidae</taxon>
        <taxon>Chaetothyriales</taxon>
        <taxon>Herpotrichiellaceae</taxon>
        <taxon>Capronia</taxon>
    </lineage>
</organism>
<keyword evidence="5 9" id="KW-0801">TPQ</keyword>
<dbReference type="Pfam" id="PF02728">
    <property type="entry name" value="Cu_amine_oxidN3"/>
    <property type="match status" value="1"/>
</dbReference>
<keyword evidence="4 11" id="KW-0479">Metal-binding</keyword>
<keyword evidence="16" id="KW-1185">Reference proteome</keyword>
<evidence type="ECO:0000256" key="10">
    <source>
        <dbReference type="PIRSR" id="PIRSR600269-51"/>
    </source>
</evidence>
<name>W9YNW9_9EURO</name>
<comment type="cofactor">
    <cofactor evidence="1">
        <name>Cu cation</name>
        <dbReference type="ChEBI" id="CHEBI:23378"/>
    </cofactor>
</comment>
<dbReference type="InterPro" id="IPR015802">
    <property type="entry name" value="Cu_amine_oxidase_N3"/>
</dbReference>
<dbReference type="PANTHER" id="PTHR10638">
    <property type="entry name" value="COPPER AMINE OXIDASE"/>
    <property type="match status" value="1"/>
</dbReference>
<feature type="active site" description="Schiff-base intermediate with substrate; via topaquinone" evidence="9">
    <location>
        <position position="390"/>
    </location>
</feature>
<evidence type="ECO:0000256" key="4">
    <source>
        <dbReference type="ARBA" id="ARBA00022723"/>
    </source>
</evidence>
<keyword evidence="7 11" id="KW-0186">Copper</keyword>
<accession>W9YNW9</accession>
<dbReference type="STRING" id="1182542.W9YNW9"/>
<evidence type="ECO:0000259" key="14">
    <source>
        <dbReference type="Pfam" id="PF02728"/>
    </source>
</evidence>
<dbReference type="PROSITE" id="PS01164">
    <property type="entry name" value="COPPER_AMINE_OXID_1"/>
    <property type="match status" value="1"/>
</dbReference>
<dbReference type="Pfam" id="PF01179">
    <property type="entry name" value="Cu_amine_oxid"/>
    <property type="match status" value="1"/>
</dbReference>
<evidence type="ECO:0000256" key="5">
    <source>
        <dbReference type="ARBA" id="ARBA00022772"/>
    </source>
</evidence>
<comment type="similarity">
    <text evidence="2 11">Belongs to the copper/topaquinone oxidase family.</text>
</comment>
<dbReference type="GO" id="GO:0009308">
    <property type="term" value="P:amine metabolic process"/>
    <property type="evidence" value="ECO:0007669"/>
    <property type="project" value="UniProtKB-UniRule"/>
</dbReference>
<dbReference type="AlphaFoldDB" id="W9YNW9"/>
<gene>
    <name evidence="15" type="ORF">A1O3_04626</name>
</gene>
<dbReference type="InterPro" id="IPR016182">
    <property type="entry name" value="Cu_amine_oxidase_N-reg"/>
</dbReference>
<feature type="domain" description="Copper amine oxidase N3-terminal" evidence="14">
    <location>
        <begin position="104"/>
        <end position="195"/>
    </location>
</feature>
<evidence type="ECO:0000256" key="3">
    <source>
        <dbReference type="ARBA" id="ARBA00011738"/>
    </source>
</evidence>
<dbReference type="Gene3D" id="2.70.98.20">
    <property type="entry name" value="Copper amine oxidase, catalytic domain"/>
    <property type="match status" value="1"/>
</dbReference>
<dbReference type="InterPro" id="IPR000269">
    <property type="entry name" value="Cu_amine_oxidase"/>
</dbReference>
<comment type="cofactor">
    <cofactor evidence="11">
        <name>Cu cation</name>
        <dbReference type="ChEBI" id="CHEBI:23378"/>
    </cofactor>
    <text evidence="11">Contains 1 topaquinone per subunit.</text>
</comment>
<keyword evidence="8" id="KW-1015">Disulfide bond</keyword>
<keyword evidence="6 11" id="KW-0560">Oxidoreductase</keyword>
<sequence>MKPVHPLSDLSFAELQQAVEIVKQLHGQTELVFKAVTLEEPPKNRVIKYLHAEQNGLSLPQIPRVAFAAYYFKGTDTFITTYVDLSSGLVERTERMGPKYHGNVDFKEVVHVEGMVMKNPAVIEEIKKLQLPSHLMVIPEAWGFGTDGVDDAKRLYQVYMFVGEKSNPDSNHYARPLAFSPVVDPVKMTVIRIDQIPTGRDWKTSDTAPWRYVPPNEYVPEETNLRKDLKPLHVVQPSGPSYAINSDNVITWQKWHARIGFNYREGVVLRDVRYDGRPIFYRISLSEMTVPYADPRSPYHRKQAFDLGDVGAGLVSNNLKLGCDCLGAITYLDGLLVSPEGQPVVKENVICVHEQDNGIGWKHSNYRTDRACVVRNRELVIQQILTVSNYEYILAFILNQAGEVHYEVRATGILSTAAIDPGCSVPWGTIVHDGVLAQHHQHLLSLRIDPALGSFTDGNRLAYSECYAMPMDDFNPHGNGYISKTTLVEKAGGIDLDAATNRVFMIQNAQILNPVNKLPIAYKIHAPPMQKILAHPDSYHFKRAEFADHNIYVTKYRHDELFSGGKYTNQSRGGEGITSWVARGDHVVDEDIVIWVQFGLNHVPRIEDFPVMPVEILKVSLKPVNFFERNPSVDVPPSRQEFNLSTLVDHGAVTTRCCDGDVRRE</sequence>
<dbReference type="GeneID" id="19168744"/>
<evidence type="ECO:0000313" key="16">
    <source>
        <dbReference type="Proteomes" id="UP000019478"/>
    </source>
</evidence>
<dbReference type="EC" id="1.4.3.-" evidence="11"/>
<dbReference type="PANTHER" id="PTHR10638:SF33">
    <property type="entry name" value="AMINE OXIDASE"/>
    <property type="match status" value="1"/>
</dbReference>
<dbReference type="GO" id="GO:0005507">
    <property type="term" value="F:copper ion binding"/>
    <property type="evidence" value="ECO:0007669"/>
    <property type="project" value="InterPro"/>
</dbReference>
<evidence type="ECO:0000259" key="12">
    <source>
        <dbReference type="Pfam" id="PF01179"/>
    </source>
</evidence>
<comment type="PTM">
    <text evidence="10 11">Topaquinone (TPQ) is generated by copper-dependent autoxidation of a specific tyrosyl residue.</text>
</comment>
<dbReference type="FunFam" id="2.70.98.20:FF:000001">
    <property type="entry name" value="Amine oxidase"/>
    <property type="match status" value="1"/>
</dbReference>
<dbReference type="eggNOG" id="KOG1186">
    <property type="taxonomic scope" value="Eukaryota"/>
</dbReference>
<feature type="domain" description="Copper amine oxidase N2-terminal" evidence="13">
    <location>
        <begin position="5"/>
        <end position="94"/>
    </location>
</feature>
<reference evidence="15 16" key="1">
    <citation type="submission" date="2013-03" db="EMBL/GenBank/DDBJ databases">
        <title>The Genome Sequence of Capronia epimyces CBS 606.96.</title>
        <authorList>
            <consortium name="The Broad Institute Genomics Platform"/>
            <person name="Cuomo C."/>
            <person name="de Hoog S."/>
            <person name="Gorbushina A."/>
            <person name="Walker B."/>
            <person name="Young S.K."/>
            <person name="Zeng Q."/>
            <person name="Gargeya S."/>
            <person name="Fitzgerald M."/>
            <person name="Haas B."/>
            <person name="Abouelleil A."/>
            <person name="Allen A.W."/>
            <person name="Alvarado L."/>
            <person name="Arachchi H.M."/>
            <person name="Berlin A.M."/>
            <person name="Chapman S.B."/>
            <person name="Gainer-Dewar J."/>
            <person name="Goldberg J."/>
            <person name="Griggs A."/>
            <person name="Gujja S."/>
            <person name="Hansen M."/>
            <person name="Howarth C."/>
            <person name="Imamovic A."/>
            <person name="Ireland A."/>
            <person name="Larimer J."/>
            <person name="McCowan C."/>
            <person name="Murphy C."/>
            <person name="Pearson M."/>
            <person name="Poon T.W."/>
            <person name="Priest M."/>
            <person name="Roberts A."/>
            <person name="Saif S."/>
            <person name="Shea T."/>
            <person name="Sisk P."/>
            <person name="Sykes S."/>
            <person name="Wortman J."/>
            <person name="Nusbaum C."/>
            <person name="Birren B."/>
        </authorList>
    </citation>
    <scope>NUCLEOTIDE SEQUENCE [LARGE SCALE GENOMIC DNA]</scope>
    <source>
        <strain evidence="15 16">CBS 606.96</strain>
    </source>
</reference>
<dbReference type="GO" id="GO:0008131">
    <property type="term" value="F:primary methylamine oxidase activity"/>
    <property type="evidence" value="ECO:0007669"/>
    <property type="project" value="InterPro"/>
</dbReference>
<comment type="subunit">
    <text evidence="3">Homodimer.</text>
</comment>
<dbReference type="RefSeq" id="XP_007732944.1">
    <property type="nucleotide sequence ID" value="XM_007734754.1"/>
</dbReference>
<dbReference type="InterPro" id="IPR049948">
    <property type="entry name" value="Cu_Am_ox_TPQ-bd"/>
</dbReference>
<dbReference type="EMBL" id="AMGY01000004">
    <property type="protein sequence ID" value="EXJ83959.1"/>
    <property type="molecule type" value="Genomic_DNA"/>
</dbReference>
<dbReference type="InterPro" id="IPR015798">
    <property type="entry name" value="Cu_amine_oxidase_C"/>
</dbReference>
<evidence type="ECO:0000256" key="6">
    <source>
        <dbReference type="ARBA" id="ARBA00023002"/>
    </source>
</evidence>
<dbReference type="Pfam" id="PF02727">
    <property type="entry name" value="Cu_amine_oxidN2"/>
    <property type="match status" value="1"/>
</dbReference>
<feature type="modified residue" description="2',4',5'-topaquinone" evidence="10">
    <location>
        <position position="390"/>
    </location>
</feature>
<dbReference type="GO" id="GO:0048038">
    <property type="term" value="F:quinone binding"/>
    <property type="evidence" value="ECO:0007669"/>
    <property type="project" value="InterPro"/>
</dbReference>
<comment type="caution">
    <text evidence="15">The sequence shown here is derived from an EMBL/GenBank/DDBJ whole genome shotgun (WGS) entry which is preliminary data.</text>
</comment>
<dbReference type="InterPro" id="IPR036460">
    <property type="entry name" value="Cu_amine_oxidase_C_sf"/>
</dbReference>
<evidence type="ECO:0000256" key="2">
    <source>
        <dbReference type="ARBA" id="ARBA00007983"/>
    </source>
</evidence>
<feature type="active site" description="Proton acceptor" evidence="9">
    <location>
        <position position="306"/>
    </location>
</feature>